<dbReference type="Proteomes" id="UP000238358">
    <property type="component" value="Chromosome"/>
</dbReference>
<dbReference type="InterPro" id="IPR016162">
    <property type="entry name" value="Ald_DH_N"/>
</dbReference>
<dbReference type="Gene3D" id="3.40.309.10">
    <property type="entry name" value="Aldehyde Dehydrogenase, Chain A, domain 2"/>
    <property type="match status" value="1"/>
</dbReference>
<gene>
    <name evidence="4" type="ORF">C6Y28_09445</name>
</gene>
<evidence type="ECO:0000256" key="1">
    <source>
        <dbReference type="ARBA" id="ARBA00023002"/>
    </source>
</evidence>
<dbReference type="PANTHER" id="PTHR11699">
    <property type="entry name" value="ALDEHYDE DEHYDROGENASE-RELATED"/>
    <property type="match status" value="1"/>
</dbReference>
<evidence type="ECO:0000256" key="2">
    <source>
        <dbReference type="ARBA" id="ARBA00023027"/>
    </source>
</evidence>
<keyword evidence="2" id="KW-0520">NAD</keyword>
<feature type="domain" description="Aldehyde dehydrogenase" evidence="3">
    <location>
        <begin position="47"/>
        <end position="431"/>
    </location>
</feature>
<dbReference type="AlphaFoldDB" id="A0A269TDQ8"/>
<dbReference type="PIRSF" id="PIRSF036410">
    <property type="entry name" value="EutE_PduP"/>
    <property type="match status" value="1"/>
</dbReference>
<dbReference type="RefSeq" id="WP_095340727.1">
    <property type="nucleotide sequence ID" value="NZ_CABMON010000011.1"/>
</dbReference>
<dbReference type="InterPro" id="IPR015590">
    <property type="entry name" value="Aldehyde_DH_dom"/>
</dbReference>
<dbReference type="CDD" id="cd07121">
    <property type="entry name" value="ALDH_EutE"/>
    <property type="match status" value="1"/>
</dbReference>
<keyword evidence="1" id="KW-0560">Oxidoreductase</keyword>
<dbReference type="InterPro" id="IPR012408">
    <property type="entry name" value="Acetald_propionald_DH-rel"/>
</dbReference>
<evidence type="ECO:0000259" key="3">
    <source>
        <dbReference type="Pfam" id="PF00171"/>
    </source>
</evidence>
<dbReference type="OrthoDB" id="9804734at2"/>
<dbReference type="Pfam" id="PF00171">
    <property type="entry name" value="Aldedh"/>
    <property type="match status" value="1"/>
</dbReference>
<dbReference type="Gene3D" id="3.40.605.10">
    <property type="entry name" value="Aldehyde Dehydrogenase, Chain A, domain 1"/>
    <property type="match status" value="1"/>
</dbReference>
<dbReference type="NCBIfam" id="NF011927">
    <property type="entry name" value="PRK15398.1"/>
    <property type="match status" value="1"/>
</dbReference>
<dbReference type="SUPFAM" id="SSF53720">
    <property type="entry name" value="ALDH-like"/>
    <property type="match status" value="1"/>
</dbReference>
<dbReference type="InterPro" id="IPR016163">
    <property type="entry name" value="Ald_DH_C"/>
</dbReference>
<dbReference type="EMBL" id="CP027569">
    <property type="protein sequence ID" value="AVO27823.1"/>
    <property type="molecule type" value="Genomic_DNA"/>
</dbReference>
<dbReference type="GO" id="GO:0008774">
    <property type="term" value="F:acetaldehyde dehydrogenase (acetylating) activity"/>
    <property type="evidence" value="ECO:0007669"/>
    <property type="project" value="InterPro"/>
</dbReference>
<protein>
    <submittedName>
        <fullName evidence="4">Aldehyde dehydrogenase EutE</fullName>
    </submittedName>
</protein>
<name>A0A269TDQ8_MEGEL</name>
<proteinExistence type="predicted"/>
<accession>A0A269TDQ8</accession>
<evidence type="ECO:0000313" key="4">
    <source>
        <dbReference type="EMBL" id="AVO27823.1"/>
    </source>
</evidence>
<organism evidence="4 5">
    <name type="scientific">Megasphaera elsdenii</name>
    <dbReference type="NCBI Taxonomy" id="907"/>
    <lineage>
        <taxon>Bacteria</taxon>
        <taxon>Bacillati</taxon>
        <taxon>Bacillota</taxon>
        <taxon>Negativicutes</taxon>
        <taxon>Veillonellales</taxon>
        <taxon>Veillonellaceae</taxon>
        <taxon>Megasphaera</taxon>
    </lineage>
</organism>
<reference evidence="4 5" key="1">
    <citation type="journal article" date="2018" name="Genome Announc.">
        <title>Complete genomes of two Megasphaera elsdenii strains, NCIMB 702410 and ATCC 25940.</title>
        <authorList>
            <person name="Hatmaker E.A."/>
            <person name="O'Dell K."/>
            <person name="Riley L.A."/>
            <person name="Klingeman D.M."/>
            <person name="Guss A.M."/>
        </authorList>
    </citation>
    <scope>NUCLEOTIDE SEQUENCE [LARGE SCALE GENOMIC DNA]</scope>
    <source>
        <strain evidence="4 5">NCIMB702410</strain>
    </source>
</reference>
<dbReference type="InterPro" id="IPR016161">
    <property type="entry name" value="Ald_DH/histidinol_DH"/>
</dbReference>
<sequence length="477" mass="51906">MSTTIDPVVLQQLVAQAVRQLQKEGTQAAAPAVPAARDEYGVFTTMADAIDASAAAQHTLLFQSPSQRQQWIDVIRQTCLDKNNMQMMSRMAVEETEIGRYEDKVIKNTAAARYTPGIEDLKTDARTGEHGLVLFEYCPFGVIGAITPTTNPTETIINNSICMIAGGNTVVFSPHPRAKKTSIFLVQLLNKALYEAGAPLNLITMVREPSIEATDEMISNPKVRLVVATGGPGIVKKVLSSGKKAIGAGPGNPPVVVDETANIEKAAKDIVDGSSFDNNVPCIAEKEVFAVDSIFDYLRINMKGAGAYEITDTDTIERLWKLVANEKGTGPKVEFVGKSAKYILHQLGIEVEDTKKLIIMEVAKDHPFVQTEMLMPILPLVRCDNVDQAIEWAYEAEHGNRHSAMMHSTNVAKLSKMAKLMETTIFVKNGPSYAGLGIGGQGYPTFTIAGPTGEGLTSPKSFCRLRECVLKDMFNIR</sequence>
<evidence type="ECO:0000313" key="5">
    <source>
        <dbReference type="Proteomes" id="UP000238358"/>
    </source>
</evidence>